<proteinExistence type="predicted"/>
<feature type="coiled-coil region" evidence="1">
    <location>
        <begin position="122"/>
        <end position="170"/>
    </location>
</feature>
<organism evidence="2 3">
    <name type="scientific">Macleaya cordata</name>
    <name type="common">Five-seeded plume-poppy</name>
    <name type="synonym">Bocconia cordata</name>
    <dbReference type="NCBI Taxonomy" id="56857"/>
    <lineage>
        <taxon>Eukaryota</taxon>
        <taxon>Viridiplantae</taxon>
        <taxon>Streptophyta</taxon>
        <taxon>Embryophyta</taxon>
        <taxon>Tracheophyta</taxon>
        <taxon>Spermatophyta</taxon>
        <taxon>Magnoliopsida</taxon>
        <taxon>Ranunculales</taxon>
        <taxon>Papaveraceae</taxon>
        <taxon>Papaveroideae</taxon>
        <taxon>Macleaya</taxon>
    </lineage>
</organism>
<dbReference type="InParanoid" id="A0A200R6U9"/>
<dbReference type="EMBL" id="MVGT01000436">
    <property type="protein sequence ID" value="OVA18451.1"/>
    <property type="molecule type" value="Genomic_DNA"/>
</dbReference>
<evidence type="ECO:0000313" key="3">
    <source>
        <dbReference type="Proteomes" id="UP000195402"/>
    </source>
</evidence>
<comment type="caution">
    <text evidence="2">The sequence shown here is derived from an EMBL/GenBank/DDBJ whole genome shotgun (WGS) entry which is preliminary data.</text>
</comment>
<sequence length="488" mass="55938">MAAEIVVVVAEEEDIKETPNLSLNESKTVSLSTEPPLSLSTYLGLSFAVFLGLLPRSSISLISSLQSRNRFLSLKLIQAEEQLRQMKCRRKEDSKANARVVEIFASHRNGWQQEEKKLLQQIEASGEEIAHLRAKVDELEKSEADLKVCVERLEREVDEREEMINFMSRQAADDVDDEDDEEDFGVGSVERVDVEKESEGIYGSKFRGGYGGRFEEENGEFGDQCVNFSRFGKIRASESLDPVSEEYFVDRDGDGGEMAVLYGKQNAFIRNFVAPAPKVCPERGGGWQDMQYDSPESLYHMKHFVARRESPWKVDGESTGIPAKLKSLEQELLNLERIDKGEQLKVSSLMRKQFKRYQALSGKIDDLCRRMQANDPCEQTLSAEFRTRRQTEFLLEAYRLQQRAIETKQKLTALQTETTKSHFGEELEAHTKLTIRRSLDSFRNNFKEIQRNLEVWLARIMGDLEGVLSREGASRAKEYYISKYPFVQ</sequence>
<keyword evidence="3" id="KW-1185">Reference proteome</keyword>
<accession>A0A200R6U9</accession>
<dbReference type="PANTHER" id="PTHR47747:SF3">
    <property type="entry name" value="OS03G0853600 PROTEIN"/>
    <property type="match status" value="1"/>
</dbReference>
<dbReference type="AlphaFoldDB" id="A0A200R6U9"/>
<protein>
    <submittedName>
        <fullName evidence="2">Uncharacterized protein</fullName>
    </submittedName>
</protein>
<evidence type="ECO:0000256" key="1">
    <source>
        <dbReference type="SAM" id="Coils"/>
    </source>
</evidence>
<dbReference type="FunCoup" id="A0A200R6U9">
    <property type="interactions" value="1019"/>
</dbReference>
<feature type="coiled-coil region" evidence="1">
    <location>
        <begin position="62"/>
        <end position="96"/>
    </location>
</feature>
<dbReference type="OrthoDB" id="751422at2759"/>
<reference evidence="2 3" key="1">
    <citation type="journal article" date="2017" name="Mol. Plant">
        <title>The Genome of Medicinal Plant Macleaya cordata Provides New Insights into Benzylisoquinoline Alkaloids Metabolism.</title>
        <authorList>
            <person name="Liu X."/>
            <person name="Liu Y."/>
            <person name="Huang P."/>
            <person name="Ma Y."/>
            <person name="Qing Z."/>
            <person name="Tang Q."/>
            <person name="Cao H."/>
            <person name="Cheng P."/>
            <person name="Zheng Y."/>
            <person name="Yuan Z."/>
            <person name="Zhou Y."/>
            <person name="Liu J."/>
            <person name="Tang Z."/>
            <person name="Zhuo Y."/>
            <person name="Zhang Y."/>
            <person name="Yu L."/>
            <person name="Huang J."/>
            <person name="Yang P."/>
            <person name="Peng Q."/>
            <person name="Zhang J."/>
            <person name="Jiang W."/>
            <person name="Zhang Z."/>
            <person name="Lin K."/>
            <person name="Ro D.K."/>
            <person name="Chen X."/>
            <person name="Xiong X."/>
            <person name="Shang Y."/>
            <person name="Huang S."/>
            <person name="Zeng J."/>
        </authorList>
    </citation>
    <scope>NUCLEOTIDE SEQUENCE [LARGE SCALE GENOMIC DNA]</scope>
    <source>
        <strain evidence="3">cv. BLH2017</strain>
        <tissue evidence="2">Root</tissue>
    </source>
</reference>
<dbReference type="OMA" id="ARYPFVQ"/>
<dbReference type="PANTHER" id="PTHR47747">
    <property type="entry name" value="RIBONUCLEASE P PROTEIN SUBUNIT P38-LIKE PROTEIN"/>
    <property type="match status" value="1"/>
</dbReference>
<gene>
    <name evidence="2" type="ORF">BVC80_1833g129</name>
</gene>
<keyword evidence="1" id="KW-0175">Coiled coil</keyword>
<name>A0A200R6U9_MACCD</name>
<dbReference type="STRING" id="56857.A0A200R6U9"/>
<dbReference type="Proteomes" id="UP000195402">
    <property type="component" value="Unassembled WGS sequence"/>
</dbReference>
<evidence type="ECO:0000313" key="2">
    <source>
        <dbReference type="EMBL" id="OVA18451.1"/>
    </source>
</evidence>